<dbReference type="SMART" id="SM00849">
    <property type="entry name" value="Lactamase_B"/>
    <property type="match status" value="1"/>
</dbReference>
<accession>A0ABQ6LYU6</accession>
<dbReference type="RefSeq" id="WP_285763853.1">
    <property type="nucleotide sequence ID" value="NZ_BSYJ01000003.1"/>
</dbReference>
<reference evidence="2 3" key="1">
    <citation type="submission" date="2023-04" db="EMBL/GenBank/DDBJ databases">
        <title>Marinobulbifer ophiurae gen. nov., sp. Nov., isolate from tissue of brittle star Ophioplocus japonicus.</title>
        <authorList>
            <person name="Kawano K."/>
            <person name="Sawayama S."/>
            <person name="Nakagawa S."/>
        </authorList>
    </citation>
    <scope>NUCLEOTIDE SEQUENCE [LARGE SCALE GENOMIC DNA]</scope>
    <source>
        <strain evidence="2 3">NKW57</strain>
    </source>
</reference>
<gene>
    <name evidence="2" type="ORF">MNKW57_15380</name>
</gene>
<evidence type="ECO:0000259" key="1">
    <source>
        <dbReference type="SMART" id="SM00849"/>
    </source>
</evidence>
<dbReference type="Proteomes" id="UP001224392">
    <property type="component" value="Unassembled WGS sequence"/>
</dbReference>
<dbReference type="EMBL" id="BSYJ01000003">
    <property type="protein sequence ID" value="GMG87217.1"/>
    <property type="molecule type" value="Genomic_DNA"/>
</dbReference>
<evidence type="ECO:0000313" key="3">
    <source>
        <dbReference type="Proteomes" id="UP001224392"/>
    </source>
</evidence>
<name>A0ABQ6LYU6_9GAMM</name>
<dbReference type="PANTHER" id="PTHR47619">
    <property type="entry name" value="METALLO-HYDROLASE YYCJ-RELATED"/>
    <property type="match status" value="1"/>
</dbReference>
<proteinExistence type="predicted"/>
<dbReference type="InterPro" id="IPR036866">
    <property type="entry name" value="RibonucZ/Hydroxyglut_hydro"/>
</dbReference>
<dbReference type="InterPro" id="IPR052533">
    <property type="entry name" value="WalJ/YycJ-like"/>
</dbReference>
<comment type="caution">
    <text evidence="2">The sequence shown here is derived from an EMBL/GenBank/DDBJ whole genome shotgun (WGS) entry which is preliminary data.</text>
</comment>
<dbReference type="SUPFAM" id="SSF56281">
    <property type="entry name" value="Metallo-hydrolase/oxidoreductase"/>
    <property type="match status" value="1"/>
</dbReference>
<dbReference type="PANTHER" id="PTHR47619:SF1">
    <property type="entry name" value="EXODEOXYRIBONUCLEASE WALJ"/>
    <property type="match status" value="1"/>
</dbReference>
<dbReference type="Pfam" id="PF12706">
    <property type="entry name" value="Lactamase_B_2"/>
    <property type="match status" value="1"/>
</dbReference>
<organism evidence="2 3">
    <name type="scientific">Biformimicrobium ophioploci</name>
    <dbReference type="NCBI Taxonomy" id="3036711"/>
    <lineage>
        <taxon>Bacteria</taxon>
        <taxon>Pseudomonadati</taxon>
        <taxon>Pseudomonadota</taxon>
        <taxon>Gammaproteobacteria</taxon>
        <taxon>Cellvibrionales</taxon>
        <taxon>Microbulbiferaceae</taxon>
        <taxon>Biformimicrobium</taxon>
    </lineage>
</organism>
<feature type="domain" description="Metallo-beta-lactamase" evidence="1">
    <location>
        <begin position="13"/>
        <end position="187"/>
    </location>
</feature>
<keyword evidence="3" id="KW-1185">Reference proteome</keyword>
<dbReference type="InterPro" id="IPR001279">
    <property type="entry name" value="Metallo-B-lactamas"/>
</dbReference>
<dbReference type="Gene3D" id="3.60.15.10">
    <property type="entry name" value="Ribonuclease Z/Hydroxyacylglutathione hydrolase-like"/>
    <property type="match status" value="1"/>
</dbReference>
<sequence length="254" mass="27112">MTLRFASIGSGSRGNGTLVESSGQLLLAHCGFTIKETERRMARLGASPEDLSAIVVTHEHSDHLSGVAPLARKYGIPVYMTPGTFRARDIGKLPQLHLIEGHEPFSVGDIEVTPVAVPHDAREAAQYVFACAGKSVGLLTDLGTVTPHVEAHFGRCDALVLEANHDPQMLAAGPYPPSLKRRVGGAYGHLSNQQAAGFLHRTGSSHLQHLVVAHISEKNNSIEVAQKALAEVAEAAANCIYACQEQGFAWLTVE</sequence>
<evidence type="ECO:0000313" key="2">
    <source>
        <dbReference type="EMBL" id="GMG87217.1"/>
    </source>
</evidence>
<protein>
    <submittedName>
        <fullName evidence="2">MBL fold metallo-hydrolase</fullName>
    </submittedName>
</protein>